<organism evidence="2 3">
    <name type="scientific">Trichogramma brassicae</name>
    <dbReference type="NCBI Taxonomy" id="86971"/>
    <lineage>
        <taxon>Eukaryota</taxon>
        <taxon>Metazoa</taxon>
        <taxon>Ecdysozoa</taxon>
        <taxon>Arthropoda</taxon>
        <taxon>Hexapoda</taxon>
        <taxon>Insecta</taxon>
        <taxon>Pterygota</taxon>
        <taxon>Neoptera</taxon>
        <taxon>Endopterygota</taxon>
        <taxon>Hymenoptera</taxon>
        <taxon>Apocrita</taxon>
        <taxon>Proctotrupomorpha</taxon>
        <taxon>Chalcidoidea</taxon>
        <taxon>Trichogrammatidae</taxon>
        <taxon>Trichogramma</taxon>
    </lineage>
</organism>
<sequence length="95" mass="10747">MVYPTHRNQPCRRAASSRGVCSLISPCVGVSERRRTPHDRWSRPHGHEPAERVFATGGNSSDTPLCCRSTSRPVRVTDGHLLLSWKRRMPALLWT</sequence>
<proteinExistence type="predicted"/>
<name>A0A6H5IM05_9HYME</name>
<protein>
    <submittedName>
        <fullName evidence="2">Uncharacterized protein</fullName>
    </submittedName>
</protein>
<feature type="region of interest" description="Disordered" evidence="1">
    <location>
        <begin position="34"/>
        <end position="61"/>
    </location>
</feature>
<reference evidence="2 3" key="1">
    <citation type="submission" date="2020-02" db="EMBL/GenBank/DDBJ databases">
        <authorList>
            <person name="Ferguson B K."/>
        </authorList>
    </citation>
    <scope>NUCLEOTIDE SEQUENCE [LARGE SCALE GENOMIC DNA]</scope>
</reference>
<dbReference type="AlphaFoldDB" id="A0A6H5IM05"/>
<feature type="compositionally biased region" description="Basic and acidic residues" evidence="1">
    <location>
        <begin position="34"/>
        <end position="51"/>
    </location>
</feature>
<evidence type="ECO:0000313" key="3">
    <source>
        <dbReference type="Proteomes" id="UP000479190"/>
    </source>
</evidence>
<evidence type="ECO:0000256" key="1">
    <source>
        <dbReference type="SAM" id="MobiDB-lite"/>
    </source>
</evidence>
<dbReference type="Proteomes" id="UP000479190">
    <property type="component" value="Unassembled WGS sequence"/>
</dbReference>
<keyword evidence="3" id="KW-1185">Reference proteome</keyword>
<dbReference type="EMBL" id="CADCXV010000919">
    <property type="protein sequence ID" value="CAB0038661.1"/>
    <property type="molecule type" value="Genomic_DNA"/>
</dbReference>
<gene>
    <name evidence="2" type="ORF">TBRA_LOCUS10435</name>
</gene>
<accession>A0A6H5IM05</accession>
<evidence type="ECO:0000313" key="2">
    <source>
        <dbReference type="EMBL" id="CAB0038661.1"/>
    </source>
</evidence>